<feature type="domain" description="DUF6933" evidence="1">
    <location>
        <begin position="5"/>
        <end position="159"/>
    </location>
</feature>
<evidence type="ECO:0000313" key="2">
    <source>
        <dbReference type="EMBL" id="SEI95841.1"/>
    </source>
</evidence>
<keyword evidence="3" id="KW-1185">Reference proteome</keyword>
<evidence type="ECO:0000313" key="3">
    <source>
        <dbReference type="Proteomes" id="UP000199662"/>
    </source>
</evidence>
<organism evidence="2 3">
    <name type="scientific">Propionispira arboris</name>
    <dbReference type="NCBI Taxonomy" id="84035"/>
    <lineage>
        <taxon>Bacteria</taxon>
        <taxon>Bacillati</taxon>
        <taxon>Bacillota</taxon>
        <taxon>Negativicutes</taxon>
        <taxon>Selenomonadales</taxon>
        <taxon>Selenomonadaceae</taxon>
        <taxon>Propionispira</taxon>
    </lineage>
</organism>
<accession>A0A1H6UUF3</accession>
<protein>
    <recommendedName>
        <fullName evidence="1">DUF6933 domain-containing protein</fullName>
    </recommendedName>
</protein>
<dbReference type="EMBL" id="FNZK01000002">
    <property type="protein sequence ID" value="SEI95841.1"/>
    <property type="molecule type" value="Genomic_DNA"/>
</dbReference>
<proteinExistence type="predicted"/>
<dbReference type="InterPro" id="IPR053864">
    <property type="entry name" value="DUF6933"/>
</dbReference>
<dbReference type="STRING" id="84035.SAMN05660742_10272"/>
<dbReference type="Pfam" id="PF22016">
    <property type="entry name" value="DUF6933"/>
    <property type="match status" value="1"/>
</dbReference>
<evidence type="ECO:0000259" key="1">
    <source>
        <dbReference type="Pfam" id="PF22016"/>
    </source>
</evidence>
<name>A0A1H6UUF3_9FIRM</name>
<dbReference type="Proteomes" id="UP000199662">
    <property type="component" value="Unassembled WGS sequence"/>
</dbReference>
<dbReference type="AlphaFoldDB" id="A0A1H6UUF3"/>
<reference evidence="3" key="1">
    <citation type="submission" date="2016-10" db="EMBL/GenBank/DDBJ databases">
        <authorList>
            <person name="Varghese N."/>
            <person name="Submissions S."/>
        </authorList>
    </citation>
    <scope>NUCLEOTIDE SEQUENCE [LARGE SCALE GENOMIC DNA]</scope>
    <source>
        <strain evidence="3">DSM 2179</strain>
    </source>
</reference>
<gene>
    <name evidence="2" type="ORF">SAMN05660742_10272</name>
</gene>
<sequence>MQYGITVKLQTYLKMKNLAAPVNEELAFCWDIQKLRVQNRNVFVAINTSSRYGVVAAGMKLADVKDMPVFMKKMISMGMYCIGYDMKQIECYFQIAGDAVLTKTHGRKAVGDMNRAIMDMGFFDDTFFSDEYYQPEFSSYINRDICKPAGFDTYGYPEEFFKSDMERLKI</sequence>